<proteinExistence type="predicted"/>
<evidence type="ECO:0000313" key="1">
    <source>
        <dbReference type="EMBL" id="GAI80950.1"/>
    </source>
</evidence>
<dbReference type="EMBL" id="BARW01010827">
    <property type="protein sequence ID" value="GAI80950.1"/>
    <property type="molecule type" value="Genomic_DNA"/>
</dbReference>
<gene>
    <name evidence="1" type="ORF">S12H4_21133</name>
</gene>
<reference evidence="1" key="1">
    <citation type="journal article" date="2014" name="Front. Microbiol.">
        <title>High frequency of phylogenetically diverse reductive dehalogenase-homologous genes in deep subseafloor sedimentary metagenomes.</title>
        <authorList>
            <person name="Kawai M."/>
            <person name="Futagami T."/>
            <person name="Toyoda A."/>
            <person name="Takaki Y."/>
            <person name="Nishi S."/>
            <person name="Hori S."/>
            <person name="Arai W."/>
            <person name="Tsubouchi T."/>
            <person name="Morono Y."/>
            <person name="Uchiyama I."/>
            <person name="Ito T."/>
            <person name="Fujiyama A."/>
            <person name="Inagaki F."/>
            <person name="Takami H."/>
        </authorList>
    </citation>
    <scope>NUCLEOTIDE SEQUENCE</scope>
    <source>
        <strain evidence="1">Expedition CK06-06</strain>
    </source>
</reference>
<organism evidence="1">
    <name type="scientific">marine sediment metagenome</name>
    <dbReference type="NCBI Taxonomy" id="412755"/>
    <lineage>
        <taxon>unclassified sequences</taxon>
        <taxon>metagenomes</taxon>
        <taxon>ecological metagenomes</taxon>
    </lineage>
</organism>
<protein>
    <submittedName>
        <fullName evidence="1">Uncharacterized protein</fullName>
    </submittedName>
</protein>
<feature type="non-terminal residue" evidence="1">
    <location>
        <position position="1"/>
    </location>
</feature>
<name>X1T050_9ZZZZ</name>
<sequence>LQPEQPSGNQDKQLVSHMWLPIPGEPETLREEPVDETAIMYPRQHVLNQRPQSHL</sequence>
<accession>X1T050</accession>
<dbReference type="AlphaFoldDB" id="X1T050"/>
<comment type="caution">
    <text evidence="1">The sequence shown here is derived from an EMBL/GenBank/DDBJ whole genome shotgun (WGS) entry which is preliminary data.</text>
</comment>